<reference evidence="3 4" key="1">
    <citation type="journal article" date="2018" name="Mol. Biol. Evol.">
        <title>Broad Genomic Sampling Reveals a Smut Pathogenic Ancestry of the Fungal Clade Ustilaginomycotina.</title>
        <authorList>
            <person name="Kijpornyongpan T."/>
            <person name="Mondo S.J."/>
            <person name="Barry K."/>
            <person name="Sandor L."/>
            <person name="Lee J."/>
            <person name="Lipzen A."/>
            <person name="Pangilinan J."/>
            <person name="LaButti K."/>
            <person name="Hainaut M."/>
            <person name="Henrissat B."/>
            <person name="Grigoriev I.V."/>
            <person name="Spatafora J.W."/>
            <person name="Aime M.C."/>
        </authorList>
    </citation>
    <scope>NUCLEOTIDE SEQUENCE [LARGE SCALE GENOMIC DNA]</scope>
    <source>
        <strain evidence="3 4">MCA 4186</strain>
    </source>
</reference>
<keyword evidence="1" id="KW-0175">Coiled coil</keyword>
<evidence type="ECO:0000313" key="3">
    <source>
        <dbReference type="EMBL" id="PWN96128.1"/>
    </source>
</evidence>
<organism evidence="3 4">
    <name type="scientific">Tilletiopsis washingtonensis</name>
    <dbReference type="NCBI Taxonomy" id="58919"/>
    <lineage>
        <taxon>Eukaryota</taxon>
        <taxon>Fungi</taxon>
        <taxon>Dikarya</taxon>
        <taxon>Basidiomycota</taxon>
        <taxon>Ustilaginomycotina</taxon>
        <taxon>Exobasidiomycetes</taxon>
        <taxon>Entylomatales</taxon>
        <taxon>Entylomatales incertae sedis</taxon>
        <taxon>Tilletiopsis</taxon>
    </lineage>
</organism>
<proteinExistence type="predicted"/>
<feature type="non-terminal residue" evidence="3">
    <location>
        <position position="297"/>
    </location>
</feature>
<accession>A0A316Z581</accession>
<evidence type="ECO:0000256" key="1">
    <source>
        <dbReference type="SAM" id="Coils"/>
    </source>
</evidence>
<dbReference type="EMBL" id="KZ819301">
    <property type="protein sequence ID" value="PWN96128.1"/>
    <property type="molecule type" value="Genomic_DNA"/>
</dbReference>
<name>A0A316Z581_9BASI</name>
<feature type="coiled-coil region" evidence="1">
    <location>
        <begin position="58"/>
        <end position="85"/>
    </location>
</feature>
<protein>
    <submittedName>
        <fullName evidence="3">Uncharacterized protein</fullName>
    </submittedName>
</protein>
<dbReference type="Proteomes" id="UP000245946">
    <property type="component" value="Unassembled WGS sequence"/>
</dbReference>
<keyword evidence="4" id="KW-1185">Reference proteome</keyword>
<sequence>MPPKTRSRAKNERTVTVSQAAHKGGAKAQVASRTKTTHGAAKPQVAEQVKSLDVPAMLQKVEQENDALRVTLEKTELDLALAQSRLQMFRQVSDALGCATNRGAASKSELKAALLRYNGGVDDFVNSLNLDGEVTYFVQAMRCILLPDAFEGTQQYIAQLSSMSGASDRGRVKLTNFLRDCIHRFVHHRFATTFCWEAAQDNRHALMTFEHLGASSETLPVARLVRAWYHRGQREVLSGNSQHALKLLTKQLAKRIVSHTKHLLEGQIEFSDDEKERLQRRVLIPFTELHKTIREDA</sequence>
<dbReference type="AlphaFoldDB" id="A0A316Z581"/>
<feature type="region of interest" description="Disordered" evidence="2">
    <location>
        <begin position="1"/>
        <end position="45"/>
    </location>
</feature>
<dbReference type="GeneID" id="37272325"/>
<dbReference type="RefSeq" id="XP_025596407.1">
    <property type="nucleotide sequence ID" value="XM_025744781.1"/>
</dbReference>
<gene>
    <name evidence="3" type="ORF">FA09DRAFT_346927</name>
</gene>
<evidence type="ECO:0000256" key="2">
    <source>
        <dbReference type="SAM" id="MobiDB-lite"/>
    </source>
</evidence>
<evidence type="ECO:0000313" key="4">
    <source>
        <dbReference type="Proteomes" id="UP000245946"/>
    </source>
</evidence>